<reference evidence="9 10" key="1">
    <citation type="submission" date="2016-10" db="EMBL/GenBank/DDBJ databases">
        <authorList>
            <person name="de Groot N.N."/>
        </authorList>
    </citation>
    <scope>NUCLEOTIDE SEQUENCE [LARGE SCALE GENOMIC DNA]</scope>
    <source>
        <strain evidence="9 10">DSM 2784</strain>
    </source>
</reference>
<evidence type="ECO:0000256" key="7">
    <source>
        <dbReference type="SAM" id="Phobius"/>
    </source>
</evidence>
<protein>
    <submittedName>
        <fullName evidence="9">C4-dicarboxylate transporter, DctM subunit</fullName>
    </submittedName>
</protein>
<evidence type="ECO:0000256" key="6">
    <source>
        <dbReference type="ARBA" id="ARBA00023136"/>
    </source>
</evidence>
<feature type="transmembrane region" description="Helical" evidence="7">
    <location>
        <begin position="135"/>
        <end position="158"/>
    </location>
</feature>
<dbReference type="OrthoDB" id="9772674at2"/>
<dbReference type="GO" id="GO:0022857">
    <property type="term" value="F:transmembrane transporter activity"/>
    <property type="evidence" value="ECO:0007669"/>
    <property type="project" value="TreeGrafter"/>
</dbReference>
<evidence type="ECO:0000313" key="9">
    <source>
        <dbReference type="EMBL" id="SCZ78154.1"/>
    </source>
</evidence>
<keyword evidence="5 7" id="KW-1133">Transmembrane helix</keyword>
<feature type="transmembrane region" description="Helical" evidence="7">
    <location>
        <begin position="241"/>
        <end position="257"/>
    </location>
</feature>
<keyword evidence="4 7" id="KW-0812">Transmembrane</keyword>
<evidence type="ECO:0000256" key="1">
    <source>
        <dbReference type="ARBA" id="ARBA00004429"/>
    </source>
</evidence>
<sequence length="426" mass="45346">MEALFLFGSFIVLIILSVPIGYAVGISTAITLFFFADIPLVMVTQNAVAGCDSFPLMAIPFFILAGSLMSTGGVAKRLLDFANMIFGYFTGGLAMVTTVSCMFFAAISGSAMATTSAIGTFMIPAMKERDYDTGFAASLTAAAGTIGVIIPPSIPFVIYGVVVNTSISDLFIAGFIPGVLMGVALLTTSYLLAKKYGYKGTGHFPKAKEVLLSFKDAIWAILAPTIVLGGIYAGVFTPTEAAVIAVVYSAFVGAFIYKELTWKLLYKSLFDTILINGITTFMVGFSMAFAGYLSIQQIPTAIADAIMTITTNKFLLLLIINLFLLAIGTLIDNIPATIILSPILLPIVTQLGMSPITFGVVITMNLAIGFITPPYGINLFVASAVGKVSIGSMMVYMRYFLLALILVLMATTYIPATTMFLVNLLR</sequence>
<evidence type="ECO:0000256" key="2">
    <source>
        <dbReference type="ARBA" id="ARBA00022475"/>
    </source>
</evidence>
<organism evidence="9 10">
    <name type="scientific">Acidaminobacter hydrogenoformans DSM 2784</name>
    <dbReference type="NCBI Taxonomy" id="1120920"/>
    <lineage>
        <taxon>Bacteria</taxon>
        <taxon>Bacillati</taxon>
        <taxon>Bacillota</taxon>
        <taxon>Clostridia</taxon>
        <taxon>Peptostreptococcales</taxon>
        <taxon>Acidaminobacteraceae</taxon>
        <taxon>Acidaminobacter</taxon>
    </lineage>
</organism>
<feature type="transmembrane region" description="Helical" evidence="7">
    <location>
        <begin position="314"/>
        <end position="331"/>
    </location>
</feature>
<keyword evidence="2" id="KW-1003">Cell membrane</keyword>
<dbReference type="STRING" id="1120920.SAMN03080599_01113"/>
<feature type="transmembrane region" description="Helical" evidence="7">
    <location>
        <begin position="214"/>
        <end position="235"/>
    </location>
</feature>
<proteinExistence type="predicted"/>
<evidence type="ECO:0000256" key="4">
    <source>
        <dbReference type="ARBA" id="ARBA00022692"/>
    </source>
</evidence>
<evidence type="ECO:0000256" key="3">
    <source>
        <dbReference type="ARBA" id="ARBA00022519"/>
    </source>
</evidence>
<keyword evidence="3" id="KW-0997">Cell inner membrane</keyword>
<feature type="transmembrane region" description="Helical" evidence="7">
    <location>
        <begin position="170"/>
        <end position="193"/>
    </location>
</feature>
<feature type="transmembrane region" description="Helical" evidence="7">
    <location>
        <begin position="78"/>
        <end position="96"/>
    </location>
</feature>
<dbReference type="RefSeq" id="WP_092589914.1">
    <property type="nucleotide sequence ID" value="NZ_FMWL01000004.1"/>
</dbReference>
<dbReference type="GO" id="GO:0005886">
    <property type="term" value="C:plasma membrane"/>
    <property type="evidence" value="ECO:0007669"/>
    <property type="project" value="UniProtKB-SubCell"/>
</dbReference>
<keyword evidence="6 7" id="KW-0472">Membrane</keyword>
<keyword evidence="10" id="KW-1185">Reference proteome</keyword>
<dbReference type="PANTHER" id="PTHR33362">
    <property type="entry name" value="SIALIC ACID TRAP TRANSPORTER PERMEASE PROTEIN SIAT-RELATED"/>
    <property type="match status" value="1"/>
</dbReference>
<feature type="domain" description="TRAP C4-dicarboxylate transport system permease DctM subunit" evidence="8">
    <location>
        <begin position="7"/>
        <end position="416"/>
    </location>
</feature>
<dbReference type="InterPro" id="IPR010656">
    <property type="entry name" value="DctM"/>
</dbReference>
<dbReference type="EMBL" id="FMWL01000004">
    <property type="protein sequence ID" value="SCZ78154.1"/>
    <property type="molecule type" value="Genomic_DNA"/>
</dbReference>
<dbReference type="InterPro" id="IPR004681">
    <property type="entry name" value="TRAP_DctM"/>
</dbReference>
<evidence type="ECO:0000259" key="8">
    <source>
        <dbReference type="Pfam" id="PF06808"/>
    </source>
</evidence>
<evidence type="ECO:0000313" key="10">
    <source>
        <dbReference type="Proteomes" id="UP000199208"/>
    </source>
</evidence>
<dbReference type="PANTHER" id="PTHR33362:SF3">
    <property type="entry name" value="SIALIC ACID TRAP TRANSPORTER PERMEASE PROTEIN SIAT"/>
    <property type="match status" value="1"/>
</dbReference>
<comment type="subcellular location">
    <subcellularLocation>
        <location evidence="1">Cell inner membrane</location>
        <topology evidence="1">Multi-pass membrane protein</topology>
    </subcellularLocation>
</comment>
<name>A0A1G5RVL4_9FIRM</name>
<evidence type="ECO:0000256" key="5">
    <source>
        <dbReference type="ARBA" id="ARBA00022989"/>
    </source>
</evidence>
<dbReference type="PIRSF" id="PIRSF006066">
    <property type="entry name" value="HI0050"/>
    <property type="match status" value="1"/>
</dbReference>
<feature type="transmembrane region" description="Helical" evidence="7">
    <location>
        <begin position="269"/>
        <end position="294"/>
    </location>
</feature>
<feature type="transmembrane region" description="Helical" evidence="7">
    <location>
        <begin position="343"/>
        <end position="371"/>
    </location>
</feature>
<feature type="transmembrane region" description="Helical" evidence="7">
    <location>
        <begin position="399"/>
        <end position="425"/>
    </location>
</feature>
<dbReference type="AlphaFoldDB" id="A0A1G5RVL4"/>
<dbReference type="NCBIfam" id="TIGR00786">
    <property type="entry name" value="dctM"/>
    <property type="match status" value="1"/>
</dbReference>
<dbReference type="Proteomes" id="UP000199208">
    <property type="component" value="Unassembled WGS sequence"/>
</dbReference>
<accession>A0A1G5RVL4</accession>
<dbReference type="Pfam" id="PF06808">
    <property type="entry name" value="DctM"/>
    <property type="match status" value="1"/>
</dbReference>
<gene>
    <name evidence="9" type="ORF">SAMN03080599_01113</name>
</gene>